<comment type="similarity">
    <text evidence="2 10">Belongs to the G-protein coupled receptor 1 family.</text>
</comment>
<evidence type="ECO:0000256" key="1">
    <source>
        <dbReference type="ARBA" id="ARBA00004651"/>
    </source>
</evidence>
<keyword evidence="5 12" id="KW-1133">Transmembrane helix</keyword>
<dbReference type="FunFam" id="1.20.1070.10:FF:000378">
    <property type="entry name" value="CG18208-like amine receptor"/>
    <property type="match status" value="1"/>
</dbReference>
<feature type="transmembrane region" description="Helical" evidence="12">
    <location>
        <begin position="536"/>
        <end position="559"/>
    </location>
</feature>
<feature type="transmembrane region" description="Helical" evidence="12">
    <location>
        <begin position="66"/>
        <end position="91"/>
    </location>
</feature>
<feature type="region of interest" description="Disordered" evidence="11">
    <location>
        <begin position="471"/>
        <end position="492"/>
    </location>
</feature>
<evidence type="ECO:0000256" key="2">
    <source>
        <dbReference type="ARBA" id="ARBA00010663"/>
    </source>
</evidence>
<evidence type="ECO:0000256" key="7">
    <source>
        <dbReference type="ARBA" id="ARBA00023136"/>
    </source>
</evidence>
<evidence type="ECO:0000313" key="14">
    <source>
        <dbReference type="EMBL" id="MBW13621.1"/>
    </source>
</evidence>
<dbReference type="InterPro" id="IPR017452">
    <property type="entry name" value="GPCR_Rhodpsn_7TM"/>
</dbReference>
<name>A0A2H8THW0_9HEMI</name>
<dbReference type="GO" id="GO:0004930">
    <property type="term" value="F:G protein-coupled receptor activity"/>
    <property type="evidence" value="ECO:0007669"/>
    <property type="project" value="UniProtKB-KW"/>
</dbReference>
<evidence type="ECO:0000259" key="13">
    <source>
        <dbReference type="PROSITE" id="PS50262"/>
    </source>
</evidence>
<dbReference type="AlphaFoldDB" id="A0A2H8THW0"/>
<evidence type="ECO:0000256" key="10">
    <source>
        <dbReference type="RuleBase" id="RU000688"/>
    </source>
</evidence>
<keyword evidence="8 10" id="KW-0675">Receptor</keyword>
<dbReference type="OrthoDB" id="5975661at2759"/>
<dbReference type="PROSITE" id="PS50262">
    <property type="entry name" value="G_PROTEIN_RECEP_F1_2"/>
    <property type="match status" value="1"/>
</dbReference>
<feature type="transmembrane region" description="Helical" evidence="12">
    <location>
        <begin position="103"/>
        <end position="123"/>
    </location>
</feature>
<evidence type="ECO:0000256" key="4">
    <source>
        <dbReference type="ARBA" id="ARBA00022692"/>
    </source>
</evidence>
<accession>A0A2H8THW0</accession>
<keyword evidence="6 10" id="KW-0297">G-protein coupled receptor</keyword>
<evidence type="ECO:0000256" key="6">
    <source>
        <dbReference type="ARBA" id="ARBA00023040"/>
    </source>
</evidence>
<feature type="transmembrane region" description="Helical" evidence="12">
    <location>
        <begin position="225"/>
        <end position="252"/>
    </location>
</feature>
<dbReference type="SUPFAM" id="SSF81321">
    <property type="entry name" value="Family A G protein-coupled receptor-like"/>
    <property type="match status" value="1"/>
</dbReference>
<evidence type="ECO:0000256" key="12">
    <source>
        <dbReference type="SAM" id="Phobius"/>
    </source>
</evidence>
<sequence length="573" mass="62622">MESLDVAENLSSLSGMVFKIDQNEFGLLVDQNDTGYLNDTNVTMDPNRTYYIFESVYPSTYSIPEIVVASVVVIMLMIVVVVGNMLVIIAIVTEKALKNVQNWFIASLAVADFFLGIIVMPFSLANELMGYWIFGDWWCDIHAALDVLLCTASIMNLCLIALDRYWSITQAVDYLKKRTPARAMVMIGFVWIFSGVICIPPLLGWKVKRVPERYPKCELSEDLGYRIYSALGSFYIPSCIMVFVYIRIYFAAKARARRGIRKPPSKPKKGAAKAAKAAAAATAAAQSPSTVSQTTSFITRPSPASVPLTAFRSPPATPVNTTLPVIACDYASDASTSDVSKDGDKDTLKVFTTQGSRRLTINGDLGGGGSGRCRASSVAVDTDMVSELEPSSSDSGNVQKCGAVKPVKSRLCKPIFGVGRKSAKAASAKAKRDILDTGKVSIACRSGGGGGDGHHQYGSGASNAAHGGVTLDPVPCQPRPKPRDPEREKRRIARKKEKRATLILGLIMGSFIACWLPFFFMYILKPLCPVCYIPPQAFAIAFWLGYMNSAINPVIYTIFNKDFRRSFRRVLFK</sequence>
<dbReference type="Pfam" id="PF00001">
    <property type="entry name" value="7tm_1"/>
    <property type="match status" value="1"/>
</dbReference>
<evidence type="ECO:0000256" key="9">
    <source>
        <dbReference type="ARBA" id="ARBA00023224"/>
    </source>
</evidence>
<evidence type="ECO:0000256" key="11">
    <source>
        <dbReference type="SAM" id="MobiDB-lite"/>
    </source>
</evidence>
<dbReference type="EMBL" id="GFXV01001816">
    <property type="protein sequence ID" value="MBW13621.1"/>
    <property type="molecule type" value="Transcribed_RNA"/>
</dbReference>
<feature type="domain" description="G-protein coupled receptors family 1 profile" evidence="13">
    <location>
        <begin position="83"/>
        <end position="556"/>
    </location>
</feature>
<dbReference type="InterPro" id="IPR000276">
    <property type="entry name" value="GPCR_Rhodpsn"/>
</dbReference>
<keyword evidence="4 10" id="KW-0812">Transmembrane</keyword>
<keyword evidence="9 10" id="KW-0807">Transducer</keyword>
<dbReference type="PRINTS" id="PR00237">
    <property type="entry name" value="GPCRRHODOPSN"/>
</dbReference>
<keyword evidence="7 12" id="KW-0472">Membrane</keyword>
<dbReference type="GO" id="GO:0005886">
    <property type="term" value="C:plasma membrane"/>
    <property type="evidence" value="ECO:0007669"/>
    <property type="project" value="UniProtKB-SubCell"/>
</dbReference>
<feature type="transmembrane region" description="Helical" evidence="12">
    <location>
        <begin position="143"/>
        <end position="162"/>
    </location>
</feature>
<dbReference type="PANTHER" id="PTHR24248:SF189">
    <property type="entry name" value="ALPHA2-ADRENERGIC-LIKE OCTOPAMINE RECEPTOR, ISOFORM B"/>
    <property type="match status" value="1"/>
</dbReference>
<evidence type="ECO:0000256" key="5">
    <source>
        <dbReference type="ARBA" id="ARBA00022989"/>
    </source>
</evidence>
<dbReference type="PROSITE" id="PS00237">
    <property type="entry name" value="G_PROTEIN_RECEP_F1_1"/>
    <property type="match status" value="1"/>
</dbReference>
<organism evidence="14">
    <name type="scientific">Melanaphis sacchari</name>
    <dbReference type="NCBI Taxonomy" id="742174"/>
    <lineage>
        <taxon>Eukaryota</taxon>
        <taxon>Metazoa</taxon>
        <taxon>Ecdysozoa</taxon>
        <taxon>Arthropoda</taxon>
        <taxon>Hexapoda</taxon>
        <taxon>Insecta</taxon>
        <taxon>Pterygota</taxon>
        <taxon>Neoptera</taxon>
        <taxon>Paraneoptera</taxon>
        <taxon>Hemiptera</taxon>
        <taxon>Sternorrhyncha</taxon>
        <taxon>Aphidomorpha</taxon>
        <taxon>Aphidoidea</taxon>
        <taxon>Aphididae</taxon>
        <taxon>Aphidini</taxon>
        <taxon>Melanaphis</taxon>
    </lineage>
</organism>
<dbReference type="Gene3D" id="1.20.1070.10">
    <property type="entry name" value="Rhodopsin 7-helix transmembrane proteins"/>
    <property type="match status" value="2"/>
</dbReference>
<dbReference type="SMART" id="SM01381">
    <property type="entry name" value="7TM_GPCR_Srsx"/>
    <property type="match status" value="1"/>
</dbReference>
<feature type="transmembrane region" description="Helical" evidence="12">
    <location>
        <begin position="500"/>
        <end position="524"/>
    </location>
</feature>
<keyword evidence="3" id="KW-1003">Cell membrane</keyword>
<gene>
    <name evidence="14" type="primary">ADRA2B</name>
</gene>
<comment type="subcellular location">
    <subcellularLocation>
        <location evidence="1">Cell membrane</location>
        <topology evidence="1">Multi-pass membrane protein</topology>
    </subcellularLocation>
</comment>
<feature type="transmembrane region" description="Helical" evidence="12">
    <location>
        <begin position="183"/>
        <end position="205"/>
    </location>
</feature>
<proteinExistence type="inferred from homology"/>
<dbReference type="PANTHER" id="PTHR24248">
    <property type="entry name" value="ADRENERGIC RECEPTOR-RELATED G-PROTEIN COUPLED RECEPTOR"/>
    <property type="match status" value="1"/>
</dbReference>
<evidence type="ECO:0000256" key="3">
    <source>
        <dbReference type="ARBA" id="ARBA00022475"/>
    </source>
</evidence>
<protein>
    <submittedName>
        <fullName evidence="14">Alpha-2B adrenergic receptor</fullName>
    </submittedName>
</protein>
<evidence type="ECO:0000256" key="8">
    <source>
        <dbReference type="ARBA" id="ARBA00023170"/>
    </source>
</evidence>
<reference evidence="14" key="1">
    <citation type="submission" date="2017-10" db="EMBL/GenBank/DDBJ databases">
        <title>Transcriptome Assembly of Sugarcane Aphid Adults.</title>
        <authorList>
            <person name="Scully E.D."/>
            <person name="Palmer N.A."/>
            <person name="Geib S.M."/>
            <person name="Sarath G."/>
            <person name="Sattler S.E."/>
        </authorList>
    </citation>
    <scope>NUCLEOTIDE SEQUENCE</scope>
    <source>
        <tissue evidence="14">Whole body</tissue>
    </source>
</reference>